<name>A0A822XG34_NELNU</name>
<gene>
    <name evidence="2" type="ORF">HUJ06_019422</name>
</gene>
<sequence length="128" mass="14621">MPRESSMCSSKLHSLLLLEICCLFILNSVVIPTLQWISPDECQNFGSKDLCPLGGIVKLYSFLRNGLIQLFYVSMHCFSKSYLSHFMIYLIFLFTIHGMCTWQCVFVGPIGYNQNLFQNCISTNQSTV</sequence>
<feature type="transmembrane region" description="Helical" evidence="1">
    <location>
        <begin position="57"/>
        <end position="74"/>
    </location>
</feature>
<reference evidence="2 3" key="1">
    <citation type="journal article" date="2020" name="Mol. Biol. Evol.">
        <title>Distinct Expression and Methylation Patterns for Genes with Different Fates following a Single Whole-Genome Duplication in Flowering Plants.</title>
        <authorList>
            <person name="Shi T."/>
            <person name="Rahmani R.S."/>
            <person name="Gugger P.F."/>
            <person name="Wang M."/>
            <person name="Li H."/>
            <person name="Zhang Y."/>
            <person name="Li Z."/>
            <person name="Wang Q."/>
            <person name="Van de Peer Y."/>
            <person name="Marchal K."/>
            <person name="Chen J."/>
        </authorList>
    </citation>
    <scope>NUCLEOTIDE SEQUENCE [LARGE SCALE GENOMIC DNA]</scope>
    <source>
        <tissue evidence="2">Leaf</tissue>
    </source>
</reference>
<dbReference type="EMBL" id="DUZY01000001">
    <property type="protein sequence ID" value="DAD17959.1"/>
    <property type="molecule type" value="Genomic_DNA"/>
</dbReference>
<keyword evidence="1" id="KW-1133">Transmembrane helix</keyword>
<evidence type="ECO:0000313" key="2">
    <source>
        <dbReference type="EMBL" id="DAD17959.1"/>
    </source>
</evidence>
<protein>
    <submittedName>
        <fullName evidence="2">Uncharacterized protein</fullName>
    </submittedName>
</protein>
<dbReference type="AlphaFoldDB" id="A0A822XG34"/>
<accession>A0A822XG34</accession>
<evidence type="ECO:0000256" key="1">
    <source>
        <dbReference type="SAM" id="Phobius"/>
    </source>
</evidence>
<keyword evidence="1" id="KW-0472">Membrane</keyword>
<feature type="transmembrane region" description="Helical" evidence="1">
    <location>
        <begin position="86"/>
        <end position="112"/>
    </location>
</feature>
<keyword evidence="1" id="KW-0812">Transmembrane</keyword>
<proteinExistence type="predicted"/>
<feature type="transmembrane region" description="Helical" evidence="1">
    <location>
        <begin position="12"/>
        <end position="37"/>
    </location>
</feature>
<organism evidence="2 3">
    <name type="scientific">Nelumbo nucifera</name>
    <name type="common">Sacred lotus</name>
    <dbReference type="NCBI Taxonomy" id="4432"/>
    <lineage>
        <taxon>Eukaryota</taxon>
        <taxon>Viridiplantae</taxon>
        <taxon>Streptophyta</taxon>
        <taxon>Embryophyta</taxon>
        <taxon>Tracheophyta</taxon>
        <taxon>Spermatophyta</taxon>
        <taxon>Magnoliopsida</taxon>
        <taxon>Proteales</taxon>
        <taxon>Nelumbonaceae</taxon>
        <taxon>Nelumbo</taxon>
    </lineage>
</organism>
<evidence type="ECO:0000313" key="3">
    <source>
        <dbReference type="Proteomes" id="UP000607653"/>
    </source>
</evidence>
<keyword evidence="3" id="KW-1185">Reference proteome</keyword>
<dbReference type="Proteomes" id="UP000607653">
    <property type="component" value="Unassembled WGS sequence"/>
</dbReference>
<comment type="caution">
    <text evidence="2">The sequence shown here is derived from an EMBL/GenBank/DDBJ whole genome shotgun (WGS) entry which is preliminary data.</text>
</comment>